<dbReference type="OrthoDB" id="2343369at2759"/>
<evidence type="ECO:0008006" key="4">
    <source>
        <dbReference type="Google" id="ProtNLM"/>
    </source>
</evidence>
<reference evidence="2" key="2">
    <citation type="submission" date="2019-10" db="EMBL/GenBank/DDBJ databases">
        <title>Conservation and host-specific expression of non-tandemly repeated heterogenous ribosome RNA gene in arbuscular mycorrhizal fungi.</title>
        <authorList>
            <person name="Maeda T."/>
            <person name="Kobayashi Y."/>
            <person name="Nakagawa T."/>
            <person name="Ezawa T."/>
            <person name="Yamaguchi K."/>
            <person name="Bino T."/>
            <person name="Nishimoto Y."/>
            <person name="Shigenobu S."/>
            <person name="Kawaguchi M."/>
        </authorList>
    </citation>
    <scope>NUCLEOTIDE SEQUENCE</scope>
    <source>
        <strain evidence="2">HR1</strain>
    </source>
</reference>
<dbReference type="STRING" id="94130.A0A2Z6Q672"/>
<dbReference type="EMBL" id="BEXD01000185">
    <property type="protein sequence ID" value="GBB85065.1"/>
    <property type="molecule type" value="Genomic_DNA"/>
</dbReference>
<dbReference type="Proteomes" id="UP000247702">
    <property type="component" value="Unassembled WGS sequence"/>
</dbReference>
<dbReference type="AlphaFoldDB" id="A0A2Z6Q672"/>
<sequence length="484" mass="56889">MTCQLPFDCLNDIFKCLEEDKHTLYSCLLVNHLWCEVSVRIIWGNIWNIRTPRNNIVSSSILSTLVACLPNESKELLCKNEIFILTPTPKLPLFNYTAFCKILPISSIDELVVNSLQNKKPSKKRLVKEEIIKMFANQVYPLKKLFYYNNYYPLNFSFPYFPGLRDLSELYCSTILPSNFYYQLSQICCNLHTLSIIFDGYATPNELKELISLQNNLKVLILSAYDNASWKDIIPALKNNSNTITKLRLYGNKSNLPFSFVGLFYNLQEFIFSFMNVVNGNYFEGFKSLQYVNFSNLQTLKFPYHCPRPEYVMEFLETNGKNLKKFYVRGSNKALRLSIADFCPNLRSLFIVFNNNEIDILKVIFNNCEYLESIKVWCGKHYLSEKKVFETVANYSPNNFYELKIDNISHSDISPEDLEPFFISWKNRITKRILSLIIIKEYCKNLDDDEENMEIIKKYENLGIIRFRTIGYEKEKDEENYFII</sequence>
<gene>
    <name evidence="2" type="ORF">RCL2_002580200</name>
    <name evidence="1" type="ORF">RclHR1_11640003</name>
</gene>
<evidence type="ECO:0000313" key="2">
    <source>
        <dbReference type="EMBL" id="GES99290.1"/>
    </source>
</evidence>
<reference evidence="1 3" key="1">
    <citation type="submission" date="2017-11" db="EMBL/GenBank/DDBJ databases">
        <title>The genome of Rhizophagus clarus HR1 reveals common genetic basis of auxotrophy among arbuscular mycorrhizal fungi.</title>
        <authorList>
            <person name="Kobayashi Y."/>
        </authorList>
    </citation>
    <scope>NUCLEOTIDE SEQUENCE [LARGE SCALE GENOMIC DNA]</scope>
    <source>
        <strain evidence="1 3">HR1</strain>
    </source>
</reference>
<dbReference type="EMBL" id="BLAL01000278">
    <property type="protein sequence ID" value="GES99290.1"/>
    <property type="molecule type" value="Genomic_DNA"/>
</dbReference>
<protein>
    <recommendedName>
        <fullName evidence="4">F-box domain-containing protein</fullName>
    </recommendedName>
</protein>
<dbReference type="Proteomes" id="UP000615446">
    <property type="component" value="Unassembled WGS sequence"/>
</dbReference>
<proteinExistence type="predicted"/>
<organism evidence="1 3">
    <name type="scientific">Rhizophagus clarus</name>
    <dbReference type="NCBI Taxonomy" id="94130"/>
    <lineage>
        <taxon>Eukaryota</taxon>
        <taxon>Fungi</taxon>
        <taxon>Fungi incertae sedis</taxon>
        <taxon>Mucoromycota</taxon>
        <taxon>Glomeromycotina</taxon>
        <taxon>Glomeromycetes</taxon>
        <taxon>Glomerales</taxon>
        <taxon>Glomeraceae</taxon>
        <taxon>Rhizophagus</taxon>
    </lineage>
</organism>
<dbReference type="InterPro" id="IPR032675">
    <property type="entry name" value="LRR_dom_sf"/>
</dbReference>
<comment type="caution">
    <text evidence="1">The sequence shown here is derived from an EMBL/GenBank/DDBJ whole genome shotgun (WGS) entry which is preliminary data.</text>
</comment>
<dbReference type="Gene3D" id="3.80.10.10">
    <property type="entry name" value="Ribonuclease Inhibitor"/>
    <property type="match status" value="1"/>
</dbReference>
<dbReference type="SUPFAM" id="SSF52047">
    <property type="entry name" value="RNI-like"/>
    <property type="match status" value="1"/>
</dbReference>
<name>A0A2Z6Q672_9GLOM</name>
<accession>A0A2Z6Q672</accession>
<evidence type="ECO:0000313" key="3">
    <source>
        <dbReference type="Proteomes" id="UP000247702"/>
    </source>
</evidence>
<evidence type="ECO:0000313" key="1">
    <source>
        <dbReference type="EMBL" id="GBB85065.1"/>
    </source>
</evidence>
<keyword evidence="3" id="KW-1185">Reference proteome</keyword>